<evidence type="ECO:0000313" key="5">
    <source>
        <dbReference type="Proteomes" id="UP001165575"/>
    </source>
</evidence>
<evidence type="ECO:0000256" key="1">
    <source>
        <dbReference type="SAM" id="MobiDB-lite"/>
    </source>
</evidence>
<dbReference type="RefSeq" id="WP_196424587.1">
    <property type="nucleotide sequence ID" value="NZ_JANIDX010000004.1"/>
</dbReference>
<name>A0ABT3WSG1_9PROT</name>
<dbReference type="Gene3D" id="3.10.450.240">
    <property type="match status" value="1"/>
</dbReference>
<protein>
    <submittedName>
        <fullName evidence="4">Tim44/TimA family putative adaptor protein</fullName>
    </submittedName>
</protein>
<dbReference type="SUPFAM" id="SSF54427">
    <property type="entry name" value="NTF2-like"/>
    <property type="match status" value="1"/>
</dbReference>
<accession>A0ABT3WSG1</accession>
<feature type="transmembrane region" description="Helical" evidence="2">
    <location>
        <begin position="6"/>
        <end position="27"/>
    </location>
</feature>
<keyword evidence="2" id="KW-0472">Membrane</keyword>
<dbReference type="NCBIfam" id="NF033779">
    <property type="entry name" value="Tim44_TimA_adap"/>
    <property type="match status" value="1"/>
</dbReference>
<dbReference type="EMBL" id="JANIDX010000004">
    <property type="protein sequence ID" value="MCX5619781.1"/>
    <property type="molecule type" value="Genomic_DNA"/>
</dbReference>
<sequence>MADFPWDIVMWAVLAVIIGSAVFFVLGRRIGAQAFRRETISSPRPAQLPKQPGATDALKPPPLPKSVGLEQKATEYGLPAEGTALAQSLARVGSVVNGFSADYFLKNAEDMFARTVKAFACADKAVLKSVLAPAVLESFTKVLDERAERHERVHLELRQIERLDYVSITGVEVGEGPCQIGVRIVSWQVSYCRDEKDVIVEGTEALTEFRDRWVFEPKVNGQWMIVATQAD</sequence>
<feature type="domain" description="Tim44-like" evidence="3">
    <location>
        <begin position="85"/>
        <end position="230"/>
    </location>
</feature>
<dbReference type="SMART" id="SM00978">
    <property type="entry name" value="Tim44"/>
    <property type="match status" value="1"/>
</dbReference>
<keyword evidence="5" id="KW-1185">Reference proteome</keyword>
<evidence type="ECO:0000256" key="2">
    <source>
        <dbReference type="SAM" id="Phobius"/>
    </source>
</evidence>
<dbReference type="Proteomes" id="UP001165575">
    <property type="component" value="Unassembled WGS sequence"/>
</dbReference>
<keyword evidence="2" id="KW-0812">Transmembrane</keyword>
<evidence type="ECO:0000259" key="3">
    <source>
        <dbReference type="SMART" id="SM00978"/>
    </source>
</evidence>
<dbReference type="InterPro" id="IPR032710">
    <property type="entry name" value="NTF2-like_dom_sf"/>
</dbReference>
<gene>
    <name evidence="4" type="ORF">NQF89_05000</name>
</gene>
<dbReference type="Pfam" id="PF04280">
    <property type="entry name" value="Tim44"/>
    <property type="match status" value="1"/>
</dbReference>
<proteinExistence type="predicted"/>
<reference evidence="4 5" key="1">
    <citation type="submission" date="2022-07" db="EMBL/GenBank/DDBJ databases">
        <title>Bombella genomes.</title>
        <authorList>
            <person name="Harer L."/>
            <person name="Styblova S."/>
            <person name="Ehrmann M."/>
        </authorList>
    </citation>
    <scope>NUCLEOTIDE SEQUENCE [LARGE SCALE GENOMIC DNA]</scope>
    <source>
        <strain evidence="4 5">TMW 2.2556</strain>
    </source>
</reference>
<organism evidence="4 5">
    <name type="scientific">Bombella pollinis</name>
    <dbReference type="NCBI Taxonomy" id="2967337"/>
    <lineage>
        <taxon>Bacteria</taxon>
        <taxon>Pseudomonadati</taxon>
        <taxon>Pseudomonadota</taxon>
        <taxon>Alphaproteobacteria</taxon>
        <taxon>Acetobacterales</taxon>
        <taxon>Acetobacteraceae</taxon>
        <taxon>Bombella</taxon>
    </lineage>
</organism>
<keyword evidence="2" id="KW-1133">Transmembrane helix</keyword>
<feature type="region of interest" description="Disordered" evidence="1">
    <location>
        <begin position="41"/>
        <end position="64"/>
    </location>
</feature>
<evidence type="ECO:0000313" key="4">
    <source>
        <dbReference type="EMBL" id="MCX5619781.1"/>
    </source>
</evidence>
<comment type="caution">
    <text evidence="4">The sequence shown here is derived from an EMBL/GenBank/DDBJ whole genome shotgun (WGS) entry which is preliminary data.</text>
</comment>
<dbReference type="InterPro" id="IPR007379">
    <property type="entry name" value="Tim44-like_dom"/>
</dbReference>